<gene>
    <name evidence="8" type="ORF">P7K49_011876</name>
</gene>
<evidence type="ECO:0000256" key="4">
    <source>
        <dbReference type="ARBA" id="ARBA00037621"/>
    </source>
</evidence>
<evidence type="ECO:0000313" key="9">
    <source>
        <dbReference type="Proteomes" id="UP001266305"/>
    </source>
</evidence>
<organism evidence="8 9">
    <name type="scientific">Saguinus oedipus</name>
    <name type="common">Cotton-top tamarin</name>
    <name type="synonym">Oedipomidas oedipus</name>
    <dbReference type="NCBI Taxonomy" id="9490"/>
    <lineage>
        <taxon>Eukaryota</taxon>
        <taxon>Metazoa</taxon>
        <taxon>Chordata</taxon>
        <taxon>Craniata</taxon>
        <taxon>Vertebrata</taxon>
        <taxon>Euteleostomi</taxon>
        <taxon>Mammalia</taxon>
        <taxon>Eutheria</taxon>
        <taxon>Euarchontoglires</taxon>
        <taxon>Primates</taxon>
        <taxon>Haplorrhini</taxon>
        <taxon>Platyrrhini</taxon>
        <taxon>Cebidae</taxon>
        <taxon>Callitrichinae</taxon>
        <taxon>Saguinus</taxon>
    </lineage>
</organism>
<evidence type="ECO:0000256" key="5">
    <source>
        <dbReference type="ARBA" id="ARBA00038744"/>
    </source>
</evidence>
<evidence type="ECO:0000313" key="8">
    <source>
        <dbReference type="EMBL" id="KAK2112129.1"/>
    </source>
</evidence>
<comment type="function">
    <text evidence="4">Prothymosin alpha may mediate immune function by conferring resistance to certain opportunistic infections.</text>
</comment>
<dbReference type="PANTHER" id="PTHR22745">
    <property type="entry name" value="PROTHYMOSIN ALPHA"/>
    <property type="match status" value="1"/>
</dbReference>
<proteinExistence type="inferred from homology"/>
<dbReference type="InterPro" id="IPR004931">
    <property type="entry name" value="Pro/parathymosin"/>
</dbReference>
<name>A0ABQ9VRX7_SAGOE</name>
<comment type="similarity">
    <text evidence="2">Belongs to the pro/parathymosin family.</text>
</comment>
<sequence length="83" mass="9130">MSDAVVDTSSDVTIKDLKDKGVAEGKKGQEADNEVDEQEEEGDDEEKVGDEDEEAESATGKWAAKDDEDDDVDTKKQKIDEDH</sequence>
<protein>
    <recommendedName>
        <fullName evidence="6">Prothymosin alpha</fullName>
    </recommendedName>
</protein>
<reference evidence="8 9" key="1">
    <citation type="submission" date="2023-05" db="EMBL/GenBank/DDBJ databases">
        <title>B98-5 Cell Line De Novo Hybrid Assembly: An Optical Mapping Approach.</title>
        <authorList>
            <person name="Kananen K."/>
            <person name="Auerbach J.A."/>
            <person name="Kautto E."/>
            <person name="Blachly J.S."/>
        </authorList>
    </citation>
    <scope>NUCLEOTIDE SEQUENCE [LARGE SCALE GENOMIC DNA]</scope>
    <source>
        <strain evidence="8">B95-8</strain>
        <tissue evidence="8">Cell line</tissue>
    </source>
</reference>
<dbReference type="PANTHER" id="PTHR22745:SF0">
    <property type="entry name" value="PROTHYMOSIN ALPHA"/>
    <property type="match status" value="1"/>
</dbReference>
<dbReference type="Proteomes" id="UP001266305">
    <property type="component" value="Unassembled WGS sequence"/>
</dbReference>
<dbReference type="Pfam" id="PF03247">
    <property type="entry name" value="Prothymosin"/>
    <property type="match status" value="1"/>
</dbReference>
<feature type="region of interest" description="Disordered" evidence="7">
    <location>
        <begin position="1"/>
        <end position="83"/>
    </location>
</feature>
<evidence type="ECO:0000256" key="6">
    <source>
        <dbReference type="ARBA" id="ARBA00040447"/>
    </source>
</evidence>
<evidence type="ECO:0000256" key="3">
    <source>
        <dbReference type="ARBA" id="ARBA00023242"/>
    </source>
</evidence>
<accession>A0ABQ9VRX7</accession>
<dbReference type="EMBL" id="JASSZA010000005">
    <property type="protein sequence ID" value="KAK2112129.1"/>
    <property type="molecule type" value="Genomic_DNA"/>
</dbReference>
<evidence type="ECO:0000256" key="1">
    <source>
        <dbReference type="ARBA" id="ARBA00004123"/>
    </source>
</evidence>
<evidence type="ECO:0000256" key="7">
    <source>
        <dbReference type="SAM" id="MobiDB-lite"/>
    </source>
</evidence>
<evidence type="ECO:0000256" key="2">
    <source>
        <dbReference type="ARBA" id="ARBA00008032"/>
    </source>
</evidence>
<feature type="compositionally biased region" description="Basic and acidic residues" evidence="7">
    <location>
        <begin position="13"/>
        <end position="30"/>
    </location>
</feature>
<keyword evidence="3" id="KW-0539">Nucleus</keyword>
<feature type="compositionally biased region" description="Basic and acidic residues" evidence="7">
    <location>
        <begin position="73"/>
        <end position="83"/>
    </location>
</feature>
<feature type="compositionally biased region" description="Acidic residues" evidence="7">
    <location>
        <begin position="31"/>
        <end position="56"/>
    </location>
</feature>
<comment type="subunit">
    <text evidence="5">Interacts with NUPR1; regulates apoptotic process.</text>
</comment>
<keyword evidence="9" id="KW-1185">Reference proteome</keyword>
<comment type="subcellular location">
    <subcellularLocation>
        <location evidence="1">Nucleus</location>
    </subcellularLocation>
</comment>
<comment type="caution">
    <text evidence="8">The sequence shown here is derived from an EMBL/GenBank/DDBJ whole genome shotgun (WGS) entry which is preliminary data.</text>
</comment>